<dbReference type="CDD" id="cd01370">
    <property type="entry name" value="KISc_KIP3_like"/>
    <property type="match status" value="1"/>
</dbReference>
<evidence type="ECO:0000256" key="5">
    <source>
        <dbReference type="ARBA" id="ARBA00022840"/>
    </source>
</evidence>
<dbReference type="GO" id="GO:0090307">
    <property type="term" value="P:mitotic spindle assembly"/>
    <property type="evidence" value="ECO:0007669"/>
    <property type="project" value="UniProtKB-ARBA"/>
</dbReference>
<organism evidence="14 15">
    <name type="scientific">Candida boidinii</name>
    <name type="common">Yeast</name>
    <dbReference type="NCBI Taxonomy" id="5477"/>
    <lineage>
        <taxon>Eukaryota</taxon>
        <taxon>Fungi</taxon>
        <taxon>Dikarya</taxon>
        <taxon>Ascomycota</taxon>
        <taxon>Saccharomycotina</taxon>
        <taxon>Pichiomycetes</taxon>
        <taxon>Pichiales</taxon>
        <taxon>Pichiaceae</taxon>
        <taxon>Ogataea</taxon>
        <taxon>Ogataea/Candida clade</taxon>
    </lineage>
</organism>
<keyword evidence="3 10" id="KW-0493">Microtubule</keyword>
<evidence type="ECO:0000256" key="11">
    <source>
        <dbReference type="SAM" id="Coils"/>
    </source>
</evidence>
<feature type="region of interest" description="Disordered" evidence="12">
    <location>
        <begin position="821"/>
        <end position="842"/>
    </location>
</feature>
<dbReference type="PANTHER" id="PTHR47968">
    <property type="entry name" value="CENTROMERE PROTEIN E"/>
    <property type="match status" value="1"/>
</dbReference>
<dbReference type="GO" id="GO:0035371">
    <property type="term" value="C:microtubule plus-end"/>
    <property type="evidence" value="ECO:0007669"/>
    <property type="project" value="UniProtKB-ARBA"/>
</dbReference>
<evidence type="ECO:0000256" key="4">
    <source>
        <dbReference type="ARBA" id="ARBA00022741"/>
    </source>
</evidence>
<dbReference type="FunFam" id="3.40.850.10:FF:000090">
    <property type="entry name" value="Kinesin-like protein"/>
    <property type="match status" value="1"/>
</dbReference>
<comment type="similarity">
    <text evidence="9 10">Belongs to the TRAFAC class myosin-kinesin ATPase superfamily. Kinesin family.</text>
</comment>
<evidence type="ECO:0000256" key="9">
    <source>
        <dbReference type="PROSITE-ProRule" id="PRU00283"/>
    </source>
</evidence>
<feature type="compositionally biased region" description="Polar residues" evidence="12">
    <location>
        <begin position="827"/>
        <end position="842"/>
    </location>
</feature>
<evidence type="ECO:0000256" key="12">
    <source>
        <dbReference type="SAM" id="MobiDB-lite"/>
    </source>
</evidence>
<dbReference type="SMART" id="SM00129">
    <property type="entry name" value="KISc"/>
    <property type="match status" value="1"/>
</dbReference>
<evidence type="ECO:0000256" key="7">
    <source>
        <dbReference type="ARBA" id="ARBA00023175"/>
    </source>
</evidence>
<dbReference type="Proteomes" id="UP001165120">
    <property type="component" value="Unassembled WGS sequence"/>
</dbReference>
<dbReference type="InterPro" id="IPR001752">
    <property type="entry name" value="Kinesin_motor_dom"/>
</dbReference>
<reference evidence="14" key="1">
    <citation type="submission" date="2023-04" db="EMBL/GenBank/DDBJ databases">
        <title>Candida boidinii NBRC 10035.</title>
        <authorList>
            <person name="Ichikawa N."/>
            <person name="Sato H."/>
            <person name="Tonouchi N."/>
        </authorList>
    </citation>
    <scope>NUCLEOTIDE SEQUENCE</scope>
    <source>
        <strain evidence="14">NBRC 10035</strain>
    </source>
</reference>
<dbReference type="GO" id="GO:0005634">
    <property type="term" value="C:nucleus"/>
    <property type="evidence" value="ECO:0007669"/>
    <property type="project" value="UniProtKB-ARBA"/>
</dbReference>
<dbReference type="Pfam" id="PF00225">
    <property type="entry name" value="Kinesin"/>
    <property type="match status" value="1"/>
</dbReference>
<dbReference type="InterPro" id="IPR027417">
    <property type="entry name" value="P-loop_NTPase"/>
</dbReference>
<dbReference type="GO" id="GO:0051656">
    <property type="term" value="P:establishment of organelle localization"/>
    <property type="evidence" value="ECO:0007669"/>
    <property type="project" value="UniProtKB-ARBA"/>
</dbReference>
<feature type="coiled-coil region" evidence="11">
    <location>
        <begin position="431"/>
        <end position="458"/>
    </location>
</feature>
<evidence type="ECO:0000313" key="14">
    <source>
        <dbReference type="EMBL" id="GME69072.1"/>
    </source>
</evidence>
<dbReference type="EMBL" id="BSXN01000568">
    <property type="protein sequence ID" value="GME69072.1"/>
    <property type="molecule type" value="Genomic_DNA"/>
</dbReference>
<feature type="region of interest" description="Disordered" evidence="12">
    <location>
        <begin position="724"/>
        <end position="759"/>
    </location>
</feature>
<dbReference type="SUPFAM" id="SSF52540">
    <property type="entry name" value="P-loop containing nucleoside triphosphate hydrolases"/>
    <property type="match status" value="1"/>
</dbReference>
<dbReference type="GO" id="GO:0010970">
    <property type="term" value="P:transport along microtubule"/>
    <property type="evidence" value="ECO:0007669"/>
    <property type="project" value="UniProtKB-ARBA"/>
</dbReference>
<feature type="binding site" evidence="9">
    <location>
        <begin position="163"/>
        <end position="170"/>
    </location>
    <ligand>
        <name>ATP</name>
        <dbReference type="ChEBI" id="CHEBI:30616"/>
    </ligand>
</feature>
<keyword evidence="4 9" id="KW-0547">Nucleotide-binding</keyword>
<dbReference type="GO" id="GO:0008017">
    <property type="term" value="F:microtubule binding"/>
    <property type="evidence" value="ECO:0007669"/>
    <property type="project" value="InterPro"/>
</dbReference>
<evidence type="ECO:0000256" key="1">
    <source>
        <dbReference type="ARBA" id="ARBA00004245"/>
    </source>
</evidence>
<keyword evidence="8" id="KW-0206">Cytoskeleton</keyword>
<dbReference type="InterPro" id="IPR027640">
    <property type="entry name" value="Kinesin-like_fam"/>
</dbReference>
<gene>
    <name evidence="14" type="ORF">Cboi02_000205700</name>
</gene>
<name>A0A9W6SY56_CANBO</name>
<dbReference type="Gene3D" id="3.40.850.10">
    <property type="entry name" value="Kinesin motor domain"/>
    <property type="match status" value="1"/>
</dbReference>
<dbReference type="GO" id="GO:0008574">
    <property type="term" value="F:plus-end-directed microtubule motor activity"/>
    <property type="evidence" value="ECO:0007669"/>
    <property type="project" value="UniProtKB-ARBA"/>
</dbReference>
<comment type="subcellular location">
    <subcellularLocation>
        <location evidence="1">Cytoplasm</location>
        <location evidence="1">Cytoskeleton</location>
    </subcellularLocation>
</comment>
<evidence type="ECO:0000259" key="13">
    <source>
        <dbReference type="PROSITE" id="PS50067"/>
    </source>
</evidence>
<protein>
    <recommendedName>
        <fullName evidence="10">Kinesin-like protein</fullName>
    </recommendedName>
</protein>
<evidence type="ECO:0000256" key="6">
    <source>
        <dbReference type="ARBA" id="ARBA00023054"/>
    </source>
</evidence>
<dbReference type="PRINTS" id="PR00380">
    <property type="entry name" value="KINESINHEAVY"/>
</dbReference>
<keyword evidence="15" id="KW-1185">Reference proteome</keyword>
<dbReference type="GO" id="GO:0070462">
    <property type="term" value="P:plus-end specific microtubule depolymerization"/>
    <property type="evidence" value="ECO:0007669"/>
    <property type="project" value="UniProtKB-ARBA"/>
</dbReference>
<evidence type="ECO:0000256" key="2">
    <source>
        <dbReference type="ARBA" id="ARBA00022490"/>
    </source>
</evidence>
<dbReference type="InterPro" id="IPR019821">
    <property type="entry name" value="Kinesin_motor_CS"/>
</dbReference>
<evidence type="ECO:0000256" key="3">
    <source>
        <dbReference type="ARBA" id="ARBA00022701"/>
    </source>
</evidence>
<keyword evidence="6 11" id="KW-0175">Coiled coil</keyword>
<feature type="domain" description="Kinesin motor" evidence="13">
    <location>
        <begin position="6"/>
        <end position="416"/>
    </location>
</feature>
<evidence type="ECO:0000256" key="10">
    <source>
        <dbReference type="RuleBase" id="RU000394"/>
    </source>
</evidence>
<dbReference type="PANTHER" id="PTHR47968:SF13">
    <property type="entry name" value="KINESIN-LIKE PROTEIN KIF19 ISOFORM X1"/>
    <property type="match status" value="1"/>
</dbReference>
<keyword evidence="7 9" id="KW-0505">Motor protein</keyword>
<dbReference type="GO" id="GO:0061673">
    <property type="term" value="C:mitotic spindle astral microtubule"/>
    <property type="evidence" value="ECO:0007669"/>
    <property type="project" value="UniProtKB-ARBA"/>
</dbReference>
<dbReference type="PROSITE" id="PS50067">
    <property type="entry name" value="KINESIN_MOTOR_2"/>
    <property type="match status" value="1"/>
</dbReference>
<dbReference type="InterPro" id="IPR036961">
    <property type="entry name" value="Kinesin_motor_dom_sf"/>
</dbReference>
<evidence type="ECO:0000256" key="8">
    <source>
        <dbReference type="ARBA" id="ARBA00023212"/>
    </source>
</evidence>
<dbReference type="GO" id="GO:0033047">
    <property type="term" value="P:regulation of mitotic sister chromatid segregation"/>
    <property type="evidence" value="ECO:0007669"/>
    <property type="project" value="UniProtKB-ARBA"/>
</dbReference>
<keyword evidence="2" id="KW-0963">Cytoplasm</keyword>
<accession>A0A9W6SY56</accession>
<feature type="compositionally biased region" description="Low complexity" evidence="12">
    <location>
        <begin position="727"/>
        <end position="750"/>
    </location>
</feature>
<comment type="caution">
    <text evidence="14">The sequence shown here is derived from an EMBL/GenBank/DDBJ whole genome shotgun (WGS) entry which is preliminary data.</text>
</comment>
<evidence type="ECO:0000313" key="15">
    <source>
        <dbReference type="Proteomes" id="UP001165120"/>
    </source>
</evidence>
<dbReference type="AlphaFoldDB" id="A0A9W6SY56"/>
<dbReference type="PROSITE" id="PS00411">
    <property type="entry name" value="KINESIN_MOTOR_1"/>
    <property type="match status" value="1"/>
</dbReference>
<proteinExistence type="inferred from homology"/>
<dbReference type="GO" id="GO:0005524">
    <property type="term" value="F:ATP binding"/>
    <property type="evidence" value="ECO:0007669"/>
    <property type="project" value="UniProtKB-UniRule"/>
</dbReference>
<keyword evidence="5 9" id="KW-0067">ATP-binding</keyword>
<sequence>MSNESSITVAVRIRPFTQQESTRLIQKPQNELFLGDASLQNSDHKRSISSTNKLLNNVGIRKILTAVDDRMLIFDPADTNPLNQMVKSAFPEGFPSHRRNGHHFNYRHQTGIGHHSSRIREHKFVFDRLFDEDAKQEDVYMATTKPLLDSVLDGFNATIFAYGATGCGKTFTVSGTPESPGIIFSAMKDLFDRIEECKETKIIELSVSYLEIYNEKIRDLLNANTSYSNNQDLTNIPSLELREDENKRITVRNLTTHIPKSVEDVMDMIVIGNRNRTVSPTEANATSSRSHAVLQINVVQRSRTADLKEEHTFATLSIIDLAGSERASATKNRGVRLYEGANINKSLLSLGNCINALCDPRRRGHIPYRDSKLTRLLKFSLGGNCKTVMIVCVSPSSQHYDETLNTLKYANRAKEIKTKIVRNHQNLSRHVSSYLLMITEQKREIEELKKRENMMIEKTLNKYTKDRQVCLSEMTNAFKELKIAFNKSHQAVLNKAYILAKRKILLLEKFQVEQFLKNFDSKFDSADLGSLTTVFPALGQLYHLCETLMTKLFMQIQELEHTYSQPNELDFILTDTTKIILRKLKERPGWLESDEILYHTQVLFLKDSIEKSILFSSSIMFDNSISQLDGSLQLLTEHLFEMVPEIMDLILRNEEHETEQVINNTIIKCCDHLNNLLKDGFKLSISEDTLSQLPQKEFDLEEEQNFILEQMMPLSDCYEDTEEHIKNNSNNSSNNNSSSKSTPSPQTSTNRVKAKSVQQNLKSPFQLTPNNLVTKRSLNFGGRKVSNSPISKPVSKRQSLKSVNKNFSNITGLKINPNKKVRWDVPSSGSSDTSNIAEEATTGQHNDIDADVSMGETSSAKKRLEFTLLDNSSVLKDSNNVFNEIVGQLTDTDLSRKTNELIKTNDENQSSIGIDRLLLPASTTIRTSLTKFKLTPFMSPTRLEATNNGSIVDYTDEVKKPGLNKVDNKDRNGLTEIPTKSNIFNLATTDYEDIDSSMII</sequence>